<dbReference type="EMBL" id="CAJOBP010018230">
    <property type="protein sequence ID" value="CAF4589883.1"/>
    <property type="molecule type" value="Genomic_DNA"/>
</dbReference>
<dbReference type="AlphaFoldDB" id="A0A822GSV9"/>
<dbReference type="Proteomes" id="UP000663848">
    <property type="component" value="Unassembled WGS sequence"/>
</dbReference>
<accession>A0A822GSV9</accession>
<organism evidence="3 4">
    <name type="scientific">Rotaria socialis</name>
    <dbReference type="NCBI Taxonomy" id="392032"/>
    <lineage>
        <taxon>Eukaryota</taxon>
        <taxon>Metazoa</taxon>
        <taxon>Spiralia</taxon>
        <taxon>Gnathifera</taxon>
        <taxon>Rotifera</taxon>
        <taxon>Eurotatoria</taxon>
        <taxon>Bdelloidea</taxon>
        <taxon>Philodinida</taxon>
        <taxon>Philodinidae</taxon>
        <taxon>Rotaria</taxon>
    </lineage>
</organism>
<name>A0A822GSV9_9BILA</name>
<reference evidence="3" key="1">
    <citation type="submission" date="2021-02" db="EMBL/GenBank/DDBJ databases">
        <authorList>
            <person name="Nowell W R."/>
        </authorList>
    </citation>
    <scope>NUCLEOTIDE SEQUENCE</scope>
</reference>
<proteinExistence type="predicted"/>
<feature type="compositionally biased region" description="Low complexity" evidence="1">
    <location>
        <begin position="22"/>
        <end position="35"/>
    </location>
</feature>
<dbReference type="EMBL" id="CAJOBR010108807">
    <property type="protein sequence ID" value="CAF5158957.1"/>
    <property type="molecule type" value="Genomic_DNA"/>
</dbReference>
<feature type="non-terminal residue" evidence="3">
    <location>
        <position position="1"/>
    </location>
</feature>
<evidence type="ECO:0000313" key="4">
    <source>
        <dbReference type="Proteomes" id="UP000663848"/>
    </source>
</evidence>
<feature type="region of interest" description="Disordered" evidence="1">
    <location>
        <begin position="1"/>
        <end position="49"/>
    </location>
</feature>
<protein>
    <submittedName>
        <fullName evidence="3">Uncharacterized protein</fullName>
    </submittedName>
</protein>
<keyword evidence="5" id="KW-1185">Reference proteome</keyword>
<evidence type="ECO:0000313" key="3">
    <source>
        <dbReference type="EMBL" id="CAF5158957.1"/>
    </source>
</evidence>
<evidence type="ECO:0000313" key="5">
    <source>
        <dbReference type="Proteomes" id="UP000663873"/>
    </source>
</evidence>
<comment type="caution">
    <text evidence="3">The sequence shown here is derived from an EMBL/GenBank/DDBJ whole genome shotgun (WGS) entry which is preliminary data.</text>
</comment>
<evidence type="ECO:0000313" key="2">
    <source>
        <dbReference type="EMBL" id="CAF4589883.1"/>
    </source>
</evidence>
<sequence>IAVKHRPGAHNAAADYISRHFPPSTSPNINPSTINVTHAERPIGTEHWD</sequence>
<feature type="compositionally biased region" description="Basic and acidic residues" evidence="1">
    <location>
        <begin position="38"/>
        <end position="49"/>
    </location>
</feature>
<gene>
    <name evidence="3" type="ORF">QYT958_LOCUS49008</name>
    <name evidence="2" type="ORF">UJA718_LOCUS30902</name>
</gene>
<evidence type="ECO:0000256" key="1">
    <source>
        <dbReference type="SAM" id="MobiDB-lite"/>
    </source>
</evidence>
<dbReference type="Proteomes" id="UP000663873">
    <property type="component" value="Unassembled WGS sequence"/>
</dbReference>
<feature type="non-terminal residue" evidence="3">
    <location>
        <position position="49"/>
    </location>
</feature>